<accession>A0AAW2XRZ1</accession>
<comment type="caution">
    <text evidence="2">The sequence shown here is derived from an EMBL/GenBank/DDBJ whole genome shotgun (WGS) entry which is preliminary data.</text>
</comment>
<proteinExistence type="predicted"/>
<name>A0AAW2XRZ1_9LAMI</name>
<gene>
    <name evidence="2" type="ORF">Slati_0891300</name>
</gene>
<reference evidence="2" key="1">
    <citation type="submission" date="2020-06" db="EMBL/GenBank/DDBJ databases">
        <authorList>
            <person name="Li T."/>
            <person name="Hu X."/>
            <person name="Zhang T."/>
            <person name="Song X."/>
            <person name="Zhang H."/>
            <person name="Dai N."/>
            <person name="Sheng W."/>
            <person name="Hou X."/>
            <person name="Wei L."/>
        </authorList>
    </citation>
    <scope>NUCLEOTIDE SEQUENCE</scope>
    <source>
        <strain evidence="2">KEN1</strain>
        <tissue evidence="2">Leaf</tissue>
    </source>
</reference>
<reference evidence="2" key="2">
    <citation type="journal article" date="2024" name="Plant">
        <title>Genomic evolution and insights into agronomic trait innovations of Sesamum species.</title>
        <authorList>
            <person name="Miao H."/>
            <person name="Wang L."/>
            <person name="Qu L."/>
            <person name="Liu H."/>
            <person name="Sun Y."/>
            <person name="Le M."/>
            <person name="Wang Q."/>
            <person name="Wei S."/>
            <person name="Zheng Y."/>
            <person name="Lin W."/>
            <person name="Duan Y."/>
            <person name="Cao H."/>
            <person name="Xiong S."/>
            <person name="Wang X."/>
            <person name="Wei L."/>
            <person name="Li C."/>
            <person name="Ma Q."/>
            <person name="Ju M."/>
            <person name="Zhao R."/>
            <person name="Li G."/>
            <person name="Mu C."/>
            <person name="Tian Q."/>
            <person name="Mei H."/>
            <person name="Zhang T."/>
            <person name="Gao T."/>
            <person name="Zhang H."/>
        </authorList>
    </citation>
    <scope>NUCLEOTIDE SEQUENCE</scope>
    <source>
        <strain evidence="2">KEN1</strain>
    </source>
</reference>
<sequence>MEGVEVAADACGSEMGRPGSGRVNTATSPWIADRGTGGPGHEDAANTTTYLGSQIAGHGDRAVGGGML</sequence>
<dbReference type="AlphaFoldDB" id="A0AAW2XRZ1"/>
<feature type="region of interest" description="Disordered" evidence="1">
    <location>
        <begin position="1"/>
        <end position="68"/>
    </location>
</feature>
<evidence type="ECO:0000256" key="1">
    <source>
        <dbReference type="SAM" id="MobiDB-lite"/>
    </source>
</evidence>
<dbReference type="EMBL" id="JACGWN010000003">
    <property type="protein sequence ID" value="KAL0455521.1"/>
    <property type="molecule type" value="Genomic_DNA"/>
</dbReference>
<organism evidence="2">
    <name type="scientific">Sesamum latifolium</name>
    <dbReference type="NCBI Taxonomy" id="2727402"/>
    <lineage>
        <taxon>Eukaryota</taxon>
        <taxon>Viridiplantae</taxon>
        <taxon>Streptophyta</taxon>
        <taxon>Embryophyta</taxon>
        <taxon>Tracheophyta</taxon>
        <taxon>Spermatophyta</taxon>
        <taxon>Magnoliopsida</taxon>
        <taxon>eudicotyledons</taxon>
        <taxon>Gunneridae</taxon>
        <taxon>Pentapetalae</taxon>
        <taxon>asterids</taxon>
        <taxon>lamiids</taxon>
        <taxon>Lamiales</taxon>
        <taxon>Pedaliaceae</taxon>
        <taxon>Sesamum</taxon>
    </lineage>
</organism>
<evidence type="ECO:0000313" key="2">
    <source>
        <dbReference type="EMBL" id="KAL0455521.1"/>
    </source>
</evidence>
<protein>
    <submittedName>
        <fullName evidence="2">Uncharacterized protein</fullName>
    </submittedName>
</protein>